<reference evidence="2" key="1">
    <citation type="submission" date="2020-12" db="EMBL/GenBank/DDBJ databases">
        <authorList>
            <person name="Hu Z."/>
        </authorList>
    </citation>
    <scope>NUCLEOTIDE SEQUENCE</scope>
</reference>
<sequence length="824" mass="90345">MAVCHGPVDEVVDLFADERHLGKGRTSTGEITVSKPNLFGGEDREGGISGKFDLLFGDPDQARNSYLQGQLGTDIPAWRGVLTIVAKQIYTGTTSYLKPIFPRIRRIMKKTDGSEQWESGLARIGDDMNPAHIVRECLTDTSWGMGYPESAIDDIEFRKVATTLKNEGFGLSLLWDKQKEIGDFIRIIMDHVGAVLYVDRTTGKFVMKLLRADYTVSSLTVLNEDDIVEVSDFVRPNVGELTSQVIVKFYNRKEFRADSVTVQDIALSRQQGTPTSITRQFQGITTPELANKVAARELHAVTTPLIGCKLKCSRVKAASLTVGSPFVLTWPDYGIQSVVMRVSNISYGTATDGEITIDCMQDVFGIGEALFVTPPDTEWKPPVSEPANATTFYIDSTPYREIIQRLGTNFNSADLAGREYVMGCVARPASDSINCELWVDQGGYQLADTLDFVPHGKTTTALQQDTTSFQIGSMVDADLVTVGTAIAVGSEYMKLTTFNASTGQCTVERGVMDTVPVSHAANATVYFFDDFAEMYGSAQERGVALRYKLLPSTLQGRLELSKATERTFAPARRWDTPYPPGNVKINGSHFPNTFSGNLAITWSHRDRVQQQDKLYGFGAGNIGPEAGTTYTVRIYNHTSGSLIKQETGITGTSFTLNKSDEGGILLPEFYRVEVESVRDGIKSFQFQRIITRRTDREVPPKTKTYTVTVGTNGRIVGYHEIGVGAISPNSWEPSSSGGVRSLGINSDVFAFTNQAPNYALWDGNAQRVKVTCTQGGLESIFGLRSWEAGKGAYDQYQSGSTSAQWKTFLEGQVGNQVTIVVATA</sequence>
<proteinExistence type="predicted"/>
<organism evidence="2">
    <name type="scientific">Vibrio phage PH669</name>
    <dbReference type="NCBI Taxonomy" id="2800823"/>
    <lineage>
        <taxon>Viruses</taxon>
        <taxon>Duplodnaviria</taxon>
        <taxon>Heunggongvirae</taxon>
        <taxon>Uroviricota</taxon>
        <taxon>Caudoviricetes</taxon>
        <taxon>Queuovirinae</taxon>
    </lineage>
</organism>
<protein>
    <recommendedName>
        <fullName evidence="1">Tip attachment protein J domain-containing protein</fullName>
    </recommendedName>
</protein>
<name>A0A7T7CL46_9CAUD</name>
<feature type="domain" description="Tip attachment protein J" evidence="1">
    <location>
        <begin position="177"/>
        <end position="346"/>
    </location>
</feature>
<dbReference type="EMBL" id="MW423738">
    <property type="protein sequence ID" value="QQK88549.1"/>
    <property type="molecule type" value="Genomic_DNA"/>
</dbReference>
<evidence type="ECO:0000259" key="1">
    <source>
        <dbReference type="Pfam" id="PF13550"/>
    </source>
</evidence>
<dbReference type="Pfam" id="PF13550">
    <property type="entry name" value="Phage-tail_3"/>
    <property type="match status" value="1"/>
</dbReference>
<dbReference type="InterPro" id="IPR032876">
    <property type="entry name" value="J_dom"/>
</dbReference>
<evidence type="ECO:0000313" key="2">
    <source>
        <dbReference type="EMBL" id="QQK88549.1"/>
    </source>
</evidence>
<accession>A0A7T7CL46</accession>